<dbReference type="Proteomes" id="UP001069802">
    <property type="component" value="Unassembled WGS sequence"/>
</dbReference>
<sequence length="276" mass="31818">MLREAFEYFFTECRKDFKRLGYLHEAIAIDARYRRCQKSWHEHLSKTKLEIQKAVEATEGRQRIVILGAGAAHDIPLDYLLREFRQVVLVDVVFLKPLRKLAQKTSNLNLVEEDVTGLANRITSLKPGVKRDQFPLPRPPEKLLVSTDLVISCNLLSQLPIQIRNHLAGEAGEQENPALDDYCRQVITSHLDWLPCFNASVLLVTDLERLLFPVNKQKNQVVRDNALYDIELTSQGVQWIWDIAPRPEIDPDYDLKHLVGSFFFPRGETIGFTQEK</sequence>
<comment type="caution">
    <text evidence="1">The sequence shown here is derived from an EMBL/GenBank/DDBJ whole genome shotgun (WGS) entry which is preliminary data.</text>
</comment>
<reference evidence="1" key="1">
    <citation type="submission" date="2022-12" db="EMBL/GenBank/DDBJ databases">
        <title>Bacterial isolates from different developmental stages of Nematostella vectensis.</title>
        <authorList>
            <person name="Fraune S."/>
        </authorList>
    </citation>
    <scope>NUCLEOTIDE SEQUENCE</scope>
    <source>
        <strain evidence="1">G21630-S1</strain>
    </source>
</reference>
<evidence type="ECO:0000313" key="2">
    <source>
        <dbReference type="Proteomes" id="UP001069802"/>
    </source>
</evidence>
<evidence type="ECO:0000313" key="1">
    <source>
        <dbReference type="EMBL" id="MCZ4281935.1"/>
    </source>
</evidence>
<organism evidence="1 2">
    <name type="scientific">Kiloniella laminariae</name>
    <dbReference type="NCBI Taxonomy" id="454162"/>
    <lineage>
        <taxon>Bacteria</taxon>
        <taxon>Pseudomonadati</taxon>
        <taxon>Pseudomonadota</taxon>
        <taxon>Alphaproteobacteria</taxon>
        <taxon>Rhodospirillales</taxon>
        <taxon>Kiloniellaceae</taxon>
        <taxon>Kiloniella</taxon>
    </lineage>
</organism>
<gene>
    <name evidence="1" type="ORF">O4H49_14180</name>
</gene>
<evidence type="ECO:0008006" key="3">
    <source>
        <dbReference type="Google" id="ProtNLM"/>
    </source>
</evidence>
<dbReference type="EMBL" id="JAPWGY010000005">
    <property type="protein sequence ID" value="MCZ4281935.1"/>
    <property type="molecule type" value="Genomic_DNA"/>
</dbReference>
<proteinExistence type="predicted"/>
<dbReference type="RefSeq" id="WP_269424099.1">
    <property type="nucleotide sequence ID" value="NZ_JAPWGY010000005.1"/>
</dbReference>
<keyword evidence="2" id="KW-1185">Reference proteome</keyword>
<accession>A0ABT4LLE3</accession>
<protein>
    <recommendedName>
        <fullName evidence="3">Leucine carboxyl methyltransferase</fullName>
    </recommendedName>
</protein>
<name>A0ABT4LLE3_9PROT</name>